<feature type="non-terminal residue" evidence="6">
    <location>
        <position position="276"/>
    </location>
</feature>
<evidence type="ECO:0000256" key="2">
    <source>
        <dbReference type="ARBA" id="ARBA00022618"/>
    </source>
</evidence>
<proteinExistence type="predicted"/>
<comment type="caution">
    <text evidence="6">The sequence shown here is derived from an EMBL/GenBank/DDBJ whole genome shotgun (WGS) entry which is preliminary data.</text>
</comment>
<dbReference type="GO" id="GO:0007064">
    <property type="term" value="P:mitotic sister chromatid cohesion"/>
    <property type="evidence" value="ECO:0007669"/>
    <property type="project" value="InterPro"/>
</dbReference>
<name>A0A9N9IB46_9GLOM</name>
<dbReference type="SUPFAM" id="SSF48371">
    <property type="entry name" value="ARM repeat"/>
    <property type="match status" value="1"/>
</dbReference>
<dbReference type="GO" id="GO:0000785">
    <property type="term" value="C:chromatin"/>
    <property type="evidence" value="ECO:0007669"/>
    <property type="project" value="TreeGrafter"/>
</dbReference>
<accession>A0A9N9IB46</accession>
<dbReference type="AlphaFoldDB" id="A0A9N9IB46"/>
<protein>
    <submittedName>
        <fullName evidence="6">6499_t:CDS:1</fullName>
    </submittedName>
</protein>
<evidence type="ECO:0000256" key="5">
    <source>
        <dbReference type="ARBA" id="ARBA00023306"/>
    </source>
</evidence>
<reference evidence="6" key="1">
    <citation type="submission" date="2021-06" db="EMBL/GenBank/DDBJ databases">
        <authorList>
            <person name="Kallberg Y."/>
            <person name="Tangrot J."/>
            <person name="Rosling A."/>
        </authorList>
    </citation>
    <scope>NUCLEOTIDE SEQUENCE</scope>
    <source>
        <strain evidence="6">UK204</strain>
    </source>
</reference>
<evidence type="ECO:0000256" key="3">
    <source>
        <dbReference type="ARBA" id="ARBA00022776"/>
    </source>
</evidence>
<comment type="subcellular location">
    <subcellularLocation>
        <location evidence="1">Nucleus</location>
    </subcellularLocation>
</comment>
<evidence type="ECO:0000313" key="7">
    <source>
        <dbReference type="Proteomes" id="UP000789570"/>
    </source>
</evidence>
<dbReference type="PANTHER" id="PTHR12663:SF0">
    <property type="entry name" value="PRECOCIOUS DISSOCIATION OF SISTERS 5, ISOFORM A"/>
    <property type="match status" value="1"/>
</dbReference>
<organism evidence="6 7">
    <name type="scientific">Funneliformis caledonium</name>
    <dbReference type="NCBI Taxonomy" id="1117310"/>
    <lineage>
        <taxon>Eukaryota</taxon>
        <taxon>Fungi</taxon>
        <taxon>Fungi incertae sedis</taxon>
        <taxon>Mucoromycota</taxon>
        <taxon>Glomeromycotina</taxon>
        <taxon>Glomeromycetes</taxon>
        <taxon>Glomerales</taxon>
        <taxon>Glomeraceae</taxon>
        <taxon>Funneliformis</taxon>
    </lineage>
</organism>
<keyword evidence="2" id="KW-0132">Cell division</keyword>
<evidence type="ECO:0000256" key="1">
    <source>
        <dbReference type="ARBA" id="ARBA00004123"/>
    </source>
</evidence>
<dbReference type="PANTHER" id="PTHR12663">
    <property type="entry name" value="ANDROGEN INDUCED INHIBITOR OF PROLIFERATION AS3 / PDS5-RELATED"/>
    <property type="match status" value="1"/>
</dbReference>
<dbReference type="Proteomes" id="UP000789570">
    <property type="component" value="Unassembled WGS sequence"/>
</dbReference>
<sequence length="276" mass="31446">MSTGRSSTRPSRLQFKLNFVSAASQKIISTPELIKRLKNLFGEVSVMDQEQVDLDSLKGVTRDLINANLISHKDQGVKAYVACCISDLLRLYAPDAPYNARELKNIGDKDGPYFDLYFHLLENLARVKIVLLILDLPNCEELLIELFRDFFDIIRSDMSNIVHSHMVDILEQLINESDGLPQDMIDVILAQFLKQRKDENPTAYQLASEVCNRATDKLQRYVCQYFTDVIVEADRNGTSTEELNDFKTAHDLIKELNRAAPGLLLNVIPQLEEELK</sequence>
<dbReference type="OrthoDB" id="200660at2759"/>
<dbReference type="InterPro" id="IPR016024">
    <property type="entry name" value="ARM-type_fold"/>
</dbReference>
<dbReference type="GO" id="GO:0051301">
    <property type="term" value="P:cell division"/>
    <property type="evidence" value="ECO:0007669"/>
    <property type="project" value="UniProtKB-KW"/>
</dbReference>
<evidence type="ECO:0000313" key="6">
    <source>
        <dbReference type="EMBL" id="CAG8726959.1"/>
    </source>
</evidence>
<dbReference type="GO" id="GO:0006281">
    <property type="term" value="P:DNA repair"/>
    <property type="evidence" value="ECO:0007669"/>
    <property type="project" value="TreeGrafter"/>
</dbReference>
<dbReference type="GO" id="GO:0005634">
    <property type="term" value="C:nucleus"/>
    <property type="evidence" value="ECO:0007669"/>
    <property type="project" value="UniProtKB-SubCell"/>
</dbReference>
<keyword evidence="3" id="KW-0498">Mitosis</keyword>
<keyword evidence="7" id="KW-1185">Reference proteome</keyword>
<dbReference type="InterPro" id="IPR039776">
    <property type="entry name" value="Pds5"/>
</dbReference>
<gene>
    <name evidence="6" type="ORF">FCALED_LOCUS14732</name>
</gene>
<dbReference type="Pfam" id="PF20168">
    <property type="entry name" value="PDS5"/>
    <property type="match status" value="1"/>
</dbReference>
<evidence type="ECO:0000256" key="4">
    <source>
        <dbReference type="ARBA" id="ARBA00023242"/>
    </source>
</evidence>
<keyword evidence="4" id="KW-0539">Nucleus</keyword>
<dbReference type="EMBL" id="CAJVPQ010011386">
    <property type="protein sequence ID" value="CAG8726959.1"/>
    <property type="molecule type" value="Genomic_DNA"/>
</dbReference>
<keyword evidence="5" id="KW-0131">Cell cycle</keyword>